<accession>A0A4P2Q6J3</accession>
<feature type="signal peptide" evidence="1">
    <location>
        <begin position="1"/>
        <end position="30"/>
    </location>
</feature>
<protein>
    <recommendedName>
        <fullName evidence="4">Secreted protein</fullName>
    </recommendedName>
</protein>
<feature type="chain" id="PRO_5020286941" description="Secreted protein" evidence="1">
    <location>
        <begin position="31"/>
        <end position="460"/>
    </location>
</feature>
<evidence type="ECO:0000313" key="3">
    <source>
        <dbReference type="Proteomes" id="UP000295781"/>
    </source>
</evidence>
<gene>
    <name evidence="2" type="ORF">SOCEGT47_055830</name>
</gene>
<organism evidence="2 3">
    <name type="scientific">Sorangium cellulosum</name>
    <name type="common">Polyangium cellulosum</name>
    <dbReference type="NCBI Taxonomy" id="56"/>
    <lineage>
        <taxon>Bacteria</taxon>
        <taxon>Pseudomonadati</taxon>
        <taxon>Myxococcota</taxon>
        <taxon>Polyangia</taxon>
        <taxon>Polyangiales</taxon>
        <taxon>Polyangiaceae</taxon>
        <taxon>Sorangium</taxon>
    </lineage>
</organism>
<dbReference type="Proteomes" id="UP000295781">
    <property type="component" value="Chromosome"/>
</dbReference>
<dbReference type="EMBL" id="CP012670">
    <property type="protein sequence ID" value="AUX25040.1"/>
    <property type="molecule type" value="Genomic_DNA"/>
</dbReference>
<sequence length="460" mass="48105">MHTTSPGRRARAARLMTVILLAAGATPLSACVVESSEASERAELPAPGAVDVVQPITLSDRARVPEKEPGFLGAELGSHELVITHDGGLPPFAPGDVLGGTQGGGYLVRVVRVRALDAMRVALETTPAYLTEFMTEGHFRVRYDAREYARALDEHAARARELGEEDGEPIASQAEALKVSSGASLKLFELSSAALPASCGVTAHGAAELDVEAELSPVLDLEVHVGPRGKLNPVPELKQLRFVASGELDVTARLRGAGTVEGRCTVDLLALAGGAPSLPLPTLTFWVGPVPVIVTTEVVPRAKADLGLSFTAAEVTAEAQTTAEIAAGVDYRNEEWRTIWEPSCSASGTAEVGAPGPITASGKVSAGAELRARLYGILGPNVGVQAYARVTAETAPPYCSYDARVDGGVRAYAQAEAGVSVGPLDLTFKSLDLVDLELLHFDGPRTSGALRDAPECREPR</sequence>
<reference evidence="2 3" key="1">
    <citation type="submission" date="2015-09" db="EMBL/GenBank/DDBJ databases">
        <title>Sorangium comparison.</title>
        <authorList>
            <person name="Zaburannyi N."/>
            <person name="Bunk B."/>
            <person name="Overmann J."/>
            <person name="Mueller R."/>
        </authorList>
    </citation>
    <scope>NUCLEOTIDE SEQUENCE [LARGE SCALE GENOMIC DNA]</scope>
    <source>
        <strain evidence="2 3">So ceGT47</strain>
    </source>
</reference>
<dbReference type="OrthoDB" id="5492779at2"/>
<evidence type="ECO:0000256" key="1">
    <source>
        <dbReference type="SAM" id="SignalP"/>
    </source>
</evidence>
<name>A0A4P2Q6J3_SORCE</name>
<keyword evidence="1" id="KW-0732">Signal</keyword>
<evidence type="ECO:0000313" key="2">
    <source>
        <dbReference type="EMBL" id="AUX25040.1"/>
    </source>
</evidence>
<proteinExistence type="predicted"/>
<evidence type="ECO:0008006" key="4">
    <source>
        <dbReference type="Google" id="ProtNLM"/>
    </source>
</evidence>
<dbReference type="AlphaFoldDB" id="A0A4P2Q6J3"/>